<evidence type="ECO:0000256" key="1">
    <source>
        <dbReference type="SAM" id="MobiDB-lite"/>
    </source>
</evidence>
<protein>
    <recommendedName>
        <fullName evidence="5">Carboxypeptidase regulatory-like domain-containing protein</fullName>
    </recommendedName>
</protein>
<evidence type="ECO:0000313" key="4">
    <source>
        <dbReference type="Proteomes" id="UP000320496"/>
    </source>
</evidence>
<name>A0A517ZER3_9PLAN</name>
<gene>
    <name evidence="3" type="ORF">Mal4_53250</name>
</gene>
<dbReference type="AlphaFoldDB" id="A0A517ZER3"/>
<sequence precursor="true">MKALPLVLAVLLLAGCGGSDADAPDLHPVSGTVTHNGQPLANAQVTMIADNGGMVAVGQTDDAGAFTVTTKGQPGAVAGQHKVTVVAISGGEAVAPEEGSEDYAAMMAGEAPKKESPIPDKYADATKSGLTAQVEAGQENTVTLELAD</sequence>
<reference evidence="3 4" key="1">
    <citation type="submission" date="2019-02" db="EMBL/GenBank/DDBJ databases">
        <title>Deep-cultivation of Planctomycetes and their phenomic and genomic characterization uncovers novel biology.</title>
        <authorList>
            <person name="Wiegand S."/>
            <person name="Jogler M."/>
            <person name="Boedeker C."/>
            <person name="Pinto D."/>
            <person name="Vollmers J."/>
            <person name="Rivas-Marin E."/>
            <person name="Kohn T."/>
            <person name="Peeters S.H."/>
            <person name="Heuer A."/>
            <person name="Rast P."/>
            <person name="Oberbeckmann S."/>
            <person name="Bunk B."/>
            <person name="Jeske O."/>
            <person name="Meyerdierks A."/>
            <person name="Storesund J.E."/>
            <person name="Kallscheuer N."/>
            <person name="Luecker S."/>
            <person name="Lage O.M."/>
            <person name="Pohl T."/>
            <person name="Merkel B.J."/>
            <person name="Hornburger P."/>
            <person name="Mueller R.-W."/>
            <person name="Bruemmer F."/>
            <person name="Labrenz M."/>
            <person name="Spormann A.M."/>
            <person name="Op den Camp H."/>
            <person name="Overmann J."/>
            <person name="Amann R."/>
            <person name="Jetten M.S.M."/>
            <person name="Mascher T."/>
            <person name="Medema M.H."/>
            <person name="Devos D.P."/>
            <person name="Kaster A.-K."/>
            <person name="Ovreas L."/>
            <person name="Rohde M."/>
            <person name="Galperin M.Y."/>
            <person name="Jogler C."/>
        </authorList>
    </citation>
    <scope>NUCLEOTIDE SEQUENCE [LARGE SCALE GENOMIC DNA]</scope>
    <source>
        <strain evidence="3 4">Mal4</strain>
    </source>
</reference>
<feature type="signal peptide" evidence="2">
    <location>
        <begin position="1"/>
        <end position="21"/>
    </location>
</feature>
<proteinExistence type="predicted"/>
<evidence type="ECO:0008006" key="5">
    <source>
        <dbReference type="Google" id="ProtNLM"/>
    </source>
</evidence>
<evidence type="ECO:0000313" key="3">
    <source>
        <dbReference type="EMBL" id="QDU40962.1"/>
    </source>
</evidence>
<dbReference type="EMBL" id="CP036275">
    <property type="protein sequence ID" value="QDU40962.1"/>
    <property type="molecule type" value="Genomic_DNA"/>
</dbReference>
<feature type="chain" id="PRO_5022031264" description="Carboxypeptidase regulatory-like domain-containing protein" evidence="2">
    <location>
        <begin position="22"/>
        <end position="148"/>
    </location>
</feature>
<feature type="region of interest" description="Disordered" evidence="1">
    <location>
        <begin position="129"/>
        <end position="148"/>
    </location>
</feature>
<feature type="compositionally biased region" description="Polar residues" evidence="1">
    <location>
        <begin position="138"/>
        <end position="148"/>
    </location>
</feature>
<organism evidence="3 4">
    <name type="scientific">Maioricimonas rarisocia</name>
    <dbReference type="NCBI Taxonomy" id="2528026"/>
    <lineage>
        <taxon>Bacteria</taxon>
        <taxon>Pseudomonadati</taxon>
        <taxon>Planctomycetota</taxon>
        <taxon>Planctomycetia</taxon>
        <taxon>Planctomycetales</taxon>
        <taxon>Planctomycetaceae</taxon>
        <taxon>Maioricimonas</taxon>
    </lineage>
</organism>
<keyword evidence="4" id="KW-1185">Reference proteome</keyword>
<dbReference type="SUPFAM" id="SSF49373">
    <property type="entry name" value="Invasin/intimin cell-adhesion fragments"/>
    <property type="match status" value="1"/>
</dbReference>
<keyword evidence="2" id="KW-0732">Signal</keyword>
<accession>A0A517ZER3</accession>
<evidence type="ECO:0000256" key="2">
    <source>
        <dbReference type="SAM" id="SignalP"/>
    </source>
</evidence>
<dbReference type="PROSITE" id="PS51257">
    <property type="entry name" value="PROKAR_LIPOPROTEIN"/>
    <property type="match status" value="1"/>
</dbReference>
<dbReference type="RefSeq" id="WP_145372198.1">
    <property type="nucleotide sequence ID" value="NZ_CP036275.1"/>
</dbReference>
<dbReference type="KEGG" id="mri:Mal4_53250"/>
<dbReference type="OrthoDB" id="291697at2"/>
<dbReference type="Proteomes" id="UP000320496">
    <property type="component" value="Chromosome"/>
</dbReference>
<dbReference type="InterPro" id="IPR008964">
    <property type="entry name" value="Invasin/intimin_cell_adhesion"/>
</dbReference>